<dbReference type="Pfam" id="PF23086">
    <property type="entry name" value="Tudor_Coilin"/>
    <property type="match status" value="1"/>
</dbReference>
<feature type="domain" description="Coilin N-terminal" evidence="2">
    <location>
        <begin position="12"/>
        <end position="208"/>
    </location>
</feature>
<feature type="region of interest" description="Disordered" evidence="1">
    <location>
        <begin position="129"/>
        <end position="192"/>
    </location>
</feature>
<feature type="compositionally biased region" description="Basic and acidic residues" evidence="1">
    <location>
        <begin position="423"/>
        <end position="434"/>
    </location>
</feature>
<dbReference type="InterPro" id="IPR056398">
    <property type="entry name" value="Tudor_Coilin"/>
</dbReference>
<dbReference type="EMBL" id="SMOL01000126">
    <property type="protein sequence ID" value="KAB2631919.1"/>
    <property type="molecule type" value="Genomic_DNA"/>
</dbReference>
<evidence type="ECO:0000256" key="1">
    <source>
        <dbReference type="SAM" id="MobiDB-lite"/>
    </source>
</evidence>
<dbReference type="InterPro" id="IPR024822">
    <property type="entry name" value="Coilin"/>
</dbReference>
<dbReference type="PANTHER" id="PTHR15197">
    <property type="entry name" value="COILIN P80"/>
    <property type="match status" value="1"/>
</dbReference>
<feature type="region of interest" description="Disordered" evidence="1">
    <location>
        <begin position="621"/>
        <end position="641"/>
    </location>
</feature>
<reference evidence="4 5" key="2">
    <citation type="submission" date="2019-11" db="EMBL/GenBank/DDBJ databases">
        <title>A de novo genome assembly of a pear dwarfing rootstock.</title>
        <authorList>
            <person name="Wang F."/>
            <person name="Wang J."/>
            <person name="Li S."/>
            <person name="Zhang Y."/>
            <person name="Fang M."/>
            <person name="Ma L."/>
            <person name="Zhao Y."/>
            <person name="Jiang S."/>
        </authorList>
    </citation>
    <scope>NUCLEOTIDE SEQUENCE [LARGE SCALE GENOMIC DNA]</scope>
    <source>
        <strain evidence="4">S2</strain>
        <tissue evidence="4">Leaf</tissue>
    </source>
</reference>
<accession>A0A5N5HWC3</accession>
<dbReference type="GO" id="GO:0030620">
    <property type="term" value="F:U2 snRNA binding"/>
    <property type="evidence" value="ECO:0007669"/>
    <property type="project" value="TreeGrafter"/>
</dbReference>
<comment type="caution">
    <text evidence="4">The sequence shown here is derived from an EMBL/GenBank/DDBJ whole genome shotgun (WGS) entry which is preliminary data.</text>
</comment>
<proteinExistence type="predicted"/>
<evidence type="ECO:0000259" key="3">
    <source>
        <dbReference type="Pfam" id="PF23086"/>
    </source>
</evidence>
<evidence type="ECO:0000259" key="2">
    <source>
        <dbReference type="Pfam" id="PF15862"/>
    </source>
</evidence>
<feature type="region of interest" description="Disordered" evidence="1">
    <location>
        <begin position="224"/>
        <end position="359"/>
    </location>
</feature>
<feature type="compositionally biased region" description="Basic and acidic residues" evidence="1">
    <location>
        <begin position="323"/>
        <end position="332"/>
    </location>
</feature>
<feature type="domain" description="Coilin tudor" evidence="3">
    <location>
        <begin position="457"/>
        <end position="570"/>
    </location>
</feature>
<evidence type="ECO:0000313" key="4">
    <source>
        <dbReference type="EMBL" id="KAB2631919.1"/>
    </source>
</evidence>
<feature type="compositionally biased region" description="Basic and acidic residues" evidence="1">
    <location>
        <begin position="621"/>
        <end position="637"/>
    </location>
</feature>
<dbReference type="GO" id="GO:0030619">
    <property type="term" value="F:U1 snRNA binding"/>
    <property type="evidence" value="ECO:0007669"/>
    <property type="project" value="TreeGrafter"/>
</dbReference>
<feature type="compositionally biased region" description="Polar residues" evidence="1">
    <location>
        <begin position="308"/>
        <end position="322"/>
    </location>
</feature>
<dbReference type="PANTHER" id="PTHR15197:SF0">
    <property type="entry name" value="COILIN"/>
    <property type="match status" value="1"/>
</dbReference>
<reference evidence="4 5" key="1">
    <citation type="submission" date="2019-09" db="EMBL/GenBank/DDBJ databases">
        <authorList>
            <person name="Ou C."/>
        </authorList>
    </citation>
    <scope>NUCLEOTIDE SEQUENCE [LARGE SCALE GENOMIC DNA]</scope>
    <source>
        <strain evidence="4">S2</strain>
        <tissue evidence="4">Leaf</tissue>
    </source>
</reference>
<dbReference type="OrthoDB" id="74813at2759"/>
<protein>
    <submittedName>
        <fullName evidence="4">Coilin</fullName>
    </submittedName>
</protein>
<sequence>MTTTTTTTTEGVRLRVAFKERHILSNWILLKPHHRTISDLAAYLLHAFDLHGSCPDGLLISMDGFVLPPFESTSIFKDKDIISVKRKEGTLSEIALLDDGTDAIEVEEIVERQPMNTRMNLLANEGFEKETGGYDSYSEEDGPGHLEDLFPVENPPENGSNGRSKKRKLSDKPQSSKRKRIKSSATEECSGLREGLQNDVCAEKKKSSHHSCVLTRKRHSKMDKSFTVEDGLDNSSTRKTDERIDGISKSVPNGKRSCQLQENKKKGVVSSETPGESKKLPSRSARRKKDKRQWLREKMKAEKEELHQTQLLKTNNQQSTGKDNQKCPEEHQQPNTNNEEVEEQSDTDGGGEEEQMKIDNNEVVEQPYTDNDKEDDIVPVVIRPGHIRFEPLGKDQPIQQKRTPAEIFRWNGITSKKRGQKWGMEKTSHSRTSDYNDLNQESPAVPDIEKEIPVNDHIDFNKLELCTTLPKVCDNLHSNVLLEGDQIAYRLIELTSCWTPEVSSYRVGEVSQYDPQSNKIMLVQVSEYPIVFAGTDEASDVVPDTSLYGQDRSLEVDYSSLFDVRIVKHGNLNTAKPVTGDQDVASGSRQLDKDMETHAATRENGKASAWDEINQAFNAKKAELSQEENGWSKKDGSVRSSWSYRGLRGSALGPVVARLRAQGQ</sequence>
<feature type="compositionally biased region" description="Basic and acidic residues" evidence="1">
    <location>
        <begin position="236"/>
        <end position="246"/>
    </location>
</feature>
<gene>
    <name evidence="4" type="ORF">D8674_042313</name>
</gene>
<evidence type="ECO:0000313" key="5">
    <source>
        <dbReference type="Proteomes" id="UP000327157"/>
    </source>
</evidence>
<feature type="compositionally biased region" description="Basic and acidic residues" evidence="1">
    <location>
        <begin position="292"/>
        <end position="307"/>
    </location>
</feature>
<dbReference type="GO" id="GO:0015030">
    <property type="term" value="C:Cajal body"/>
    <property type="evidence" value="ECO:0007669"/>
    <property type="project" value="TreeGrafter"/>
</dbReference>
<dbReference type="InterPro" id="IPR031722">
    <property type="entry name" value="Coilin_N"/>
</dbReference>
<dbReference type="AlphaFoldDB" id="A0A5N5HWC3"/>
<dbReference type="Pfam" id="PF15862">
    <property type="entry name" value="Coilin_N"/>
    <property type="match status" value="1"/>
</dbReference>
<name>A0A5N5HWC3_9ROSA</name>
<organism evidence="4 5">
    <name type="scientific">Pyrus ussuriensis x Pyrus communis</name>
    <dbReference type="NCBI Taxonomy" id="2448454"/>
    <lineage>
        <taxon>Eukaryota</taxon>
        <taxon>Viridiplantae</taxon>
        <taxon>Streptophyta</taxon>
        <taxon>Embryophyta</taxon>
        <taxon>Tracheophyta</taxon>
        <taxon>Spermatophyta</taxon>
        <taxon>Magnoliopsida</taxon>
        <taxon>eudicotyledons</taxon>
        <taxon>Gunneridae</taxon>
        <taxon>Pentapetalae</taxon>
        <taxon>rosids</taxon>
        <taxon>fabids</taxon>
        <taxon>Rosales</taxon>
        <taxon>Rosaceae</taxon>
        <taxon>Amygdaloideae</taxon>
        <taxon>Maleae</taxon>
        <taxon>Pyrus</taxon>
    </lineage>
</organism>
<dbReference type="Proteomes" id="UP000327157">
    <property type="component" value="Unassembled WGS sequence"/>
</dbReference>
<feature type="compositionally biased region" description="Acidic residues" evidence="1">
    <location>
        <begin position="339"/>
        <end position="353"/>
    </location>
</feature>
<feature type="compositionally biased region" description="Basic residues" evidence="1">
    <location>
        <begin position="280"/>
        <end position="291"/>
    </location>
</feature>
<keyword evidence="5" id="KW-1185">Reference proteome</keyword>
<feature type="compositionally biased region" description="Basic residues" evidence="1">
    <location>
        <begin position="163"/>
        <end position="182"/>
    </location>
</feature>
<feature type="region of interest" description="Disordered" evidence="1">
    <location>
        <begin position="418"/>
        <end position="440"/>
    </location>
</feature>
<dbReference type="GO" id="GO:0000387">
    <property type="term" value="P:spliceosomal snRNP assembly"/>
    <property type="evidence" value="ECO:0007669"/>
    <property type="project" value="TreeGrafter"/>
</dbReference>